<dbReference type="PANTHER" id="PTHR10442">
    <property type="entry name" value="40S RIBOSOMAL PROTEIN S21"/>
    <property type="match status" value="1"/>
</dbReference>
<accession>A0A642V5A7</accession>
<organism evidence="4 5">
    <name type="scientific">Trichomonascus ciferrii</name>
    <dbReference type="NCBI Taxonomy" id="44093"/>
    <lineage>
        <taxon>Eukaryota</taxon>
        <taxon>Fungi</taxon>
        <taxon>Dikarya</taxon>
        <taxon>Ascomycota</taxon>
        <taxon>Saccharomycotina</taxon>
        <taxon>Dipodascomycetes</taxon>
        <taxon>Dipodascales</taxon>
        <taxon>Trichomonascaceae</taxon>
        <taxon>Trichomonascus</taxon>
        <taxon>Trichomonascus ciferrii complex</taxon>
    </lineage>
</organism>
<comment type="caution">
    <text evidence="4">The sequence shown here is derived from an EMBL/GenBank/DDBJ whole genome shotgun (WGS) entry which is preliminary data.</text>
</comment>
<dbReference type="Gene3D" id="3.30.1230.20">
    <property type="match status" value="1"/>
</dbReference>
<protein>
    <recommendedName>
        <fullName evidence="6">40S ribosomal protein S21</fullName>
    </recommendedName>
</protein>
<dbReference type="EMBL" id="SWFS01000181">
    <property type="protein sequence ID" value="KAA8915180.1"/>
    <property type="molecule type" value="Genomic_DNA"/>
</dbReference>
<evidence type="ECO:0000313" key="4">
    <source>
        <dbReference type="EMBL" id="KAA8915180.1"/>
    </source>
</evidence>
<keyword evidence="5" id="KW-1185">Reference proteome</keyword>
<dbReference type="InterPro" id="IPR001931">
    <property type="entry name" value="Ribosomal_eS21"/>
</dbReference>
<reference evidence="4" key="1">
    <citation type="journal article" date="2019" name="G3 (Bethesda)">
        <title>Genome Assemblies of Two Rare Opportunistic Yeast Pathogens: Diutina rugosa (syn. Candida rugosa) and Trichomonascus ciferrii (syn. Candida ciferrii).</title>
        <authorList>
            <person name="Mixao V."/>
            <person name="Saus E."/>
            <person name="Hansen A.P."/>
            <person name="Lass-Florl C."/>
            <person name="Gabaldon T."/>
        </authorList>
    </citation>
    <scope>NUCLEOTIDE SEQUENCE</scope>
    <source>
        <strain evidence="4">CBS 4856</strain>
    </source>
</reference>
<dbReference type="OrthoDB" id="278325at2759"/>
<dbReference type="GO" id="GO:1990904">
    <property type="term" value="C:ribonucleoprotein complex"/>
    <property type="evidence" value="ECO:0007669"/>
    <property type="project" value="UniProtKB-KW"/>
</dbReference>
<evidence type="ECO:0000256" key="1">
    <source>
        <dbReference type="ARBA" id="ARBA00010228"/>
    </source>
</evidence>
<keyword evidence="3" id="KW-0687">Ribonucleoprotein</keyword>
<evidence type="ECO:0000256" key="2">
    <source>
        <dbReference type="ARBA" id="ARBA00022980"/>
    </source>
</evidence>
<comment type="similarity">
    <text evidence="1">Belongs to the eukaryotic ribosomal protein eS21 family.</text>
</comment>
<dbReference type="Proteomes" id="UP000761534">
    <property type="component" value="Unassembled WGS sequence"/>
</dbReference>
<dbReference type="GO" id="GO:0005840">
    <property type="term" value="C:ribosome"/>
    <property type="evidence" value="ECO:0007669"/>
    <property type="project" value="UniProtKB-KW"/>
</dbReference>
<evidence type="ECO:0000256" key="3">
    <source>
        <dbReference type="ARBA" id="ARBA00023274"/>
    </source>
</evidence>
<sequence>MENEKGVLDHGSVQINVAKVDEEGRAIPGDNFTYALCGYIRGRGESDDSFNRLAQEDGLLKNVFSYTR</sequence>
<evidence type="ECO:0008006" key="6">
    <source>
        <dbReference type="Google" id="ProtNLM"/>
    </source>
</evidence>
<evidence type="ECO:0000313" key="5">
    <source>
        <dbReference type="Proteomes" id="UP000761534"/>
    </source>
</evidence>
<dbReference type="AlphaFoldDB" id="A0A642V5A7"/>
<dbReference type="GO" id="GO:0006412">
    <property type="term" value="P:translation"/>
    <property type="evidence" value="ECO:0007669"/>
    <property type="project" value="InterPro"/>
</dbReference>
<keyword evidence="2" id="KW-0689">Ribosomal protein</keyword>
<dbReference type="Pfam" id="PF01249">
    <property type="entry name" value="Ribosomal_S21e"/>
    <property type="match status" value="1"/>
</dbReference>
<gene>
    <name evidence="4" type="ORF">TRICI_002675</name>
</gene>
<dbReference type="VEuPathDB" id="FungiDB:TRICI_002675"/>
<proteinExistence type="inferred from homology"/>
<dbReference type="InterPro" id="IPR038579">
    <property type="entry name" value="Ribosomal_eS21_sf"/>
</dbReference>
<name>A0A642V5A7_9ASCO</name>
<dbReference type="GO" id="GO:0003735">
    <property type="term" value="F:structural constituent of ribosome"/>
    <property type="evidence" value="ECO:0007669"/>
    <property type="project" value="InterPro"/>
</dbReference>